<dbReference type="SMART" id="SM00065">
    <property type="entry name" value="GAF"/>
    <property type="match status" value="2"/>
</dbReference>
<dbReference type="GO" id="GO:0016791">
    <property type="term" value="F:phosphatase activity"/>
    <property type="evidence" value="ECO:0007669"/>
    <property type="project" value="TreeGrafter"/>
</dbReference>
<dbReference type="PROSITE" id="PS50885">
    <property type="entry name" value="HAMP"/>
    <property type="match status" value="1"/>
</dbReference>
<keyword evidence="4" id="KW-0378">Hydrolase</keyword>
<dbReference type="Pfam" id="PF13185">
    <property type="entry name" value="GAF_2"/>
    <property type="match status" value="1"/>
</dbReference>
<proteinExistence type="predicted"/>
<feature type="region of interest" description="Disordered" evidence="8">
    <location>
        <begin position="946"/>
        <end position="970"/>
    </location>
</feature>
<keyword evidence="7" id="KW-0175">Coiled coil</keyword>
<feature type="transmembrane region" description="Helical" evidence="9">
    <location>
        <begin position="198"/>
        <end position="216"/>
    </location>
</feature>
<evidence type="ECO:0000259" key="10">
    <source>
        <dbReference type="PROSITE" id="PS50885"/>
    </source>
</evidence>
<feature type="domain" description="HAMP" evidence="10">
    <location>
        <begin position="534"/>
        <end position="586"/>
    </location>
</feature>
<feature type="transmembrane region" description="Helical" evidence="9">
    <location>
        <begin position="170"/>
        <end position="192"/>
    </location>
</feature>
<evidence type="ECO:0000256" key="1">
    <source>
        <dbReference type="ARBA" id="ARBA00004651"/>
    </source>
</evidence>
<evidence type="ECO:0000256" key="7">
    <source>
        <dbReference type="SAM" id="Coils"/>
    </source>
</evidence>
<dbReference type="OrthoDB" id="153145at2"/>
<dbReference type="STRING" id="360412.LARV_02687"/>
<accession>A0A0S7BB04</accession>
<dbReference type="InterPro" id="IPR029151">
    <property type="entry name" value="Sensor-like_sf"/>
</dbReference>
<evidence type="ECO:0000256" key="2">
    <source>
        <dbReference type="ARBA" id="ARBA00022475"/>
    </source>
</evidence>
<feature type="transmembrane region" description="Helical" evidence="9">
    <location>
        <begin position="60"/>
        <end position="82"/>
    </location>
</feature>
<evidence type="ECO:0000256" key="9">
    <source>
        <dbReference type="SAM" id="Phobius"/>
    </source>
</evidence>
<evidence type="ECO:0000313" key="11">
    <source>
        <dbReference type="EMBL" id="GAP14908.1"/>
    </source>
</evidence>
<reference evidence="11" key="1">
    <citation type="submission" date="2015-07" db="EMBL/GenBank/DDBJ databases">
        <title>Draft Genome Sequences of Anaerolinea thermolimosa IMO-1, Bellilinea caldifistulae GOMI-1, Leptolinea tardivitalis YMTK-2, Levilinea saccharolytica KIBI-1,Longilinea arvoryzae KOME-1, Previously Described as Members of the Anaerolineaceae (Chloroflexi).</title>
        <authorList>
            <person name="Sekiguchi Y."/>
            <person name="Ohashi A."/>
            <person name="Matsuura N."/>
            <person name="Tourlousse M.D."/>
        </authorList>
    </citation>
    <scope>NUCLEOTIDE SEQUENCE [LARGE SCALE GENOMIC DNA]</scope>
    <source>
        <strain evidence="11">KOME-1</strain>
    </source>
</reference>
<dbReference type="RefSeq" id="WP_075074128.1">
    <property type="nucleotide sequence ID" value="NZ_DF967972.1"/>
</dbReference>
<dbReference type="InterPro" id="IPR003660">
    <property type="entry name" value="HAMP_dom"/>
</dbReference>
<dbReference type="InterPro" id="IPR033479">
    <property type="entry name" value="dCache_1"/>
</dbReference>
<dbReference type="InterPro" id="IPR003018">
    <property type="entry name" value="GAF"/>
</dbReference>
<keyword evidence="12" id="KW-1185">Reference proteome</keyword>
<dbReference type="GO" id="GO:0007165">
    <property type="term" value="P:signal transduction"/>
    <property type="evidence" value="ECO:0007669"/>
    <property type="project" value="InterPro"/>
</dbReference>
<keyword evidence="5 9" id="KW-1133">Transmembrane helix</keyword>
<dbReference type="PANTHER" id="PTHR43156:SF2">
    <property type="entry name" value="STAGE II SPORULATION PROTEIN E"/>
    <property type="match status" value="1"/>
</dbReference>
<dbReference type="CDD" id="cd06225">
    <property type="entry name" value="HAMP"/>
    <property type="match status" value="1"/>
</dbReference>
<evidence type="ECO:0000256" key="4">
    <source>
        <dbReference type="ARBA" id="ARBA00022801"/>
    </source>
</evidence>
<keyword evidence="3 9" id="KW-0812">Transmembrane</keyword>
<dbReference type="Pfam" id="PF00672">
    <property type="entry name" value="HAMP"/>
    <property type="match status" value="1"/>
</dbReference>
<evidence type="ECO:0000256" key="5">
    <source>
        <dbReference type="ARBA" id="ARBA00022989"/>
    </source>
</evidence>
<dbReference type="Gene3D" id="3.30.450.20">
    <property type="entry name" value="PAS domain"/>
    <property type="match status" value="1"/>
</dbReference>
<name>A0A0S7BB04_9CHLR</name>
<organism evidence="11">
    <name type="scientific">Longilinea arvoryzae</name>
    <dbReference type="NCBI Taxonomy" id="360412"/>
    <lineage>
        <taxon>Bacteria</taxon>
        <taxon>Bacillati</taxon>
        <taxon>Chloroflexota</taxon>
        <taxon>Anaerolineae</taxon>
        <taxon>Anaerolineales</taxon>
        <taxon>Anaerolineaceae</taxon>
        <taxon>Longilinea</taxon>
    </lineage>
</organism>
<dbReference type="InterPro" id="IPR029016">
    <property type="entry name" value="GAF-like_dom_sf"/>
</dbReference>
<evidence type="ECO:0000313" key="12">
    <source>
        <dbReference type="Proteomes" id="UP000055060"/>
    </source>
</evidence>
<dbReference type="SMART" id="SM00304">
    <property type="entry name" value="HAMP"/>
    <property type="match status" value="1"/>
</dbReference>
<dbReference type="Pfam" id="PF02743">
    <property type="entry name" value="dCache_1"/>
    <property type="match status" value="1"/>
</dbReference>
<keyword evidence="2" id="KW-1003">Cell membrane</keyword>
<evidence type="ECO:0000256" key="6">
    <source>
        <dbReference type="ARBA" id="ARBA00023136"/>
    </source>
</evidence>
<evidence type="ECO:0000256" key="8">
    <source>
        <dbReference type="SAM" id="MobiDB-lite"/>
    </source>
</evidence>
<gene>
    <name evidence="11" type="ORF">LARV_02687</name>
</gene>
<dbReference type="SUPFAM" id="SSF103190">
    <property type="entry name" value="Sensory domain-like"/>
    <property type="match status" value="1"/>
</dbReference>
<keyword evidence="6 9" id="KW-0472">Membrane</keyword>
<dbReference type="SUPFAM" id="SSF158472">
    <property type="entry name" value="HAMP domain-like"/>
    <property type="match status" value="1"/>
</dbReference>
<dbReference type="Proteomes" id="UP000055060">
    <property type="component" value="Unassembled WGS sequence"/>
</dbReference>
<feature type="transmembrane region" description="Helical" evidence="9">
    <location>
        <begin position="34"/>
        <end position="54"/>
    </location>
</feature>
<evidence type="ECO:0000256" key="3">
    <source>
        <dbReference type="ARBA" id="ARBA00022692"/>
    </source>
</evidence>
<feature type="coiled-coil region" evidence="7">
    <location>
        <begin position="885"/>
        <end position="942"/>
    </location>
</feature>
<comment type="subcellular location">
    <subcellularLocation>
        <location evidence="1">Cell membrane</location>
        <topology evidence="1">Multi-pass membrane protein</topology>
    </subcellularLocation>
</comment>
<dbReference type="Pfam" id="PF01590">
    <property type="entry name" value="GAF"/>
    <property type="match status" value="1"/>
</dbReference>
<feature type="transmembrane region" description="Helical" evidence="9">
    <location>
        <begin position="137"/>
        <end position="158"/>
    </location>
</feature>
<protein>
    <submittedName>
        <fullName evidence="11">Protein containg FOG: GAF domain</fullName>
    </submittedName>
</protein>
<dbReference type="GO" id="GO:0005886">
    <property type="term" value="C:plasma membrane"/>
    <property type="evidence" value="ECO:0007669"/>
    <property type="project" value="UniProtKB-SubCell"/>
</dbReference>
<dbReference type="InterPro" id="IPR052016">
    <property type="entry name" value="Bact_Sigma-Reg"/>
</dbReference>
<feature type="transmembrane region" description="Helical" evidence="9">
    <location>
        <begin position="94"/>
        <end position="125"/>
    </location>
</feature>
<dbReference type="AlphaFoldDB" id="A0A0S7BB04"/>
<dbReference type="PANTHER" id="PTHR43156">
    <property type="entry name" value="STAGE II SPORULATION PROTEIN E-RELATED"/>
    <property type="match status" value="1"/>
</dbReference>
<sequence length="970" mass="106919">MPFVNSTSNSSQNNSQTHPTLETYRGQIQNQIPVATGIFSALAAFYFLFLAIQTQSWQSVAVAGVFTISWLFSAFASTGVMFKDQETRRTVSSAVFQFAIFSLSTLISGMAVPGAVIILLYSLIVSCSSENEHRNEFGINIGLGFASLTAIIGTVAPLKQLAAPQLYTVVPTVLGILVMIYLTLVMMQFVVATLRLKLVSSTLSVVLLPLILLAFISSQFTQNALQSQINQSLNLAAKQTADKLDEFLERTGSTVAYQAKLPVFSNFLRMAPEERDRSLVMEQLVLTLNSLQLDHAAYVSSIAIISLQGTNVYDTSPLKVGTSELSADYFKIPSNTGQSYISPVLFSPETDAGYIYFSAPIRNPEQELVGVLRVKYDALVLQSIIEEDSSPTGSRSHPILFDENQSRIADSMTPSLLYKTVTDLTTDEYSLLRNADRLPNRPLYRLSTNLDDLAKALRQYQKSAFFTLEIHPSSSEDHVEIGAIRILKDKPWTLIYVQEEAGFTKIISEQNRISTLVAALIASVVSLFGAFMARNFSNPIQSLTETATKVTAGDMTARAIVKTNDEIGTLATAFNSMTSQLSTLVNELEDRVNKRTQELATQNQALVYRSRQLQTVADVARGIAGAQELETLLTQITTLISERFNFYHVGVFLVDEKGEFAVLRAANSEGGKRMLARQHMLQVGKVGIVGYVTSSGEPRIATDVGEDAVFFNNPDLPKTRSEMALPLRVSGRIIGALDVQSTESSAFSNEDVALFNTLSDQVAIAIENNRLFSETARALEEAQNTHRQYLRQEWNRELTDRQHLSFVFTPQGVIEQDRIDDAMEIIRGKDLPVTLTTQGEDLTTAAVPIQIRGETVGVIRAQDNGKAREWTEEELNMLKSVADQVAVALENARLFEQTVRRAEREKKALEITNKIRSTNDPKQMLQIAVEELQNALKASRAQIILEPTEKGTEPSNGNGSGNHKDHGNAG</sequence>
<dbReference type="Gene3D" id="6.10.340.10">
    <property type="match status" value="1"/>
</dbReference>
<dbReference type="SUPFAM" id="SSF55781">
    <property type="entry name" value="GAF domain-like"/>
    <property type="match status" value="3"/>
</dbReference>
<dbReference type="EMBL" id="DF967972">
    <property type="protein sequence ID" value="GAP14908.1"/>
    <property type="molecule type" value="Genomic_DNA"/>
</dbReference>
<dbReference type="Gene3D" id="3.30.450.40">
    <property type="match status" value="3"/>
</dbReference>